<dbReference type="AlphaFoldDB" id="A0A1H1RG41"/>
<evidence type="ECO:0000313" key="2">
    <source>
        <dbReference type="EMBL" id="SDS34665.1"/>
    </source>
</evidence>
<keyword evidence="3" id="KW-1185">Reference proteome</keyword>
<dbReference type="SUPFAM" id="SSF51556">
    <property type="entry name" value="Metallo-dependent hydrolases"/>
    <property type="match status" value="1"/>
</dbReference>
<dbReference type="InterPro" id="IPR033932">
    <property type="entry name" value="YtcJ-like"/>
</dbReference>
<dbReference type="OrthoDB" id="3173428at2"/>
<dbReference type="Gene3D" id="3.10.310.70">
    <property type="match status" value="1"/>
</dbReference>
<dbReference type="EMBL" id="LT629739">
    <property type="protein sequence ID" value="SDS34665.1"/>
    <property type="molecule type" value="Genomic_DNA"/>
</dbReference>
<dbReference type="RefSeq" id="WP_092104951.1">
    <property type="nucleotide sequence ID" value="NZ_LT629739.1"/>
</dbReference>
<dbReference type="Gene3D" id="2.30.40.10">
    <property type="entry name" value="Urease, subunit C, domain 1"/>
    <property type="match status" value="1"/>
</dbReference>
<dbReference type="InterPro" id="IPR013108">
    <property type="entry name" value="Amidohydro_3"/>
</dbReference>
<dbReference type="PANTHER" id="PTHR22642:SF2">
    <property type="entry name" value="PROTEIN LONG AFTER FAR-RED 3"/>
    <property type="match status" value="1"/>
</dbReference>
<proteinExistence type="predicted"/>
<dbReference type="CDD" id="cd01300">
    <property type="entry name" value="YtcJ_like"/>
    <property type="match status" value="1"/>
</dbReference>
<evidence type="ECO:0000259" key="1">
    <source>
        <dbReference type="Pfam" id="PF07969"/>
    </source>
</evidence>
<dbReference type="SUPFAM" id="SSF51338">
    <property type="entry name" value="Composite domain of metallo-dependent hydrolases"/>
    <property type="match status" value="1"/>
</dbReference>
<evidence type="ECO:0000313" key="3">
    <source>
        <dbReference type="Proteomes" id="UP000199700"/>
    </source>
</evidence>
<dbReference type="Proteomes" id="UP000199700">
    <property type="component" value="Chromosome"/>
</dbReference>
<dbReference type="Gene3D" id="3.20.20.140">
    <property type="entry name" value="Metal-dependent hydrolases"/>
    <property type="match status" value="1"/>
</dbReference>
<feature type="domain" description="Amidohydrolase 3" evidence="1">
    <location>
        <begin position="60"/>
        <end position="542"/>
    </location>
</feature>
<dbReference type="Pfam" id="PF07969">
    <property type="entry name" value="Amidohydro_3"/>
    <property type="match status" value="1"/>
</dbReference>
<dbReference type="GO" id="GO:0016810">
    <property type="term" value="F:hydrolase activity, acting on carbon-nitrogen (but not peptide) bonds"/>
    <property type="evidence" value="ECO:0007669"/>
    <property type="project" value="InterPro"/>
</dbReference>
<dbReference type="InterPro" id="IPR011059">
    <property type="entry name" value="Metal-dep_hydrolase_composite"/>
</dbReference>
<accession>A0A1H1RG41</accession>
<organism evidence="2 3">
    <name type="scientific">Brevibacterium sandarakinum</name>
    <dbReference type="NCBI Taxonomy" id="629680"/>
    <lineage>
        <taxon>Bacteria</taxon>
        <taxon>Bacillati</taxon>
        <taxon>Actinomycetota</taxon>
        <taxon>Actinomycetes</taxon>
        <taxon>Micrococcales</taxon>
        <taxon>Brevibacteriaceae</taxon>
        <taxon>Brevibacterium</taxon>
    </lineage>
</organism>
<dbReference type="InterPro" id="IPR032466">
    <property type="entry name" value="Metal_Hydrolase"/>
</dbReference>
<name>A0A1H1RG41_BRESA</name>
<dbReference type="PANTHER" id="PTHR22642">
    <property type="entry name" value="IMIDAZOLONEPROPIONASE"/>
    <property type="match status" value="1"/>
</dbReference>
<gene>
    <name evidence="2" type="ORF">SAMN04489751_1803</name>
</gene>
<reference evidence="2" key="1">
    <citation type="submission" date="2016-10" db="EMBL/GenBank/DDBJ databases">
        <authorList>
            <person name="Varghese N."/>
            <person name="Submissions S."/>
        </authorList>
    </citation>
    <scope>NUCLEOTIDE SEQUENCE [LARGE SCALE GENOMIC DNA]</scope>
    <source>
        <strain evidence="2">DSM 22082</strain>
    </source>
</reference>
<sequence length="544" mass="57685">MEERTPTIVRANSIVAQEDTRAGAGDSVPSPEPEAFAITGETISATGTLTELRDRFPGAEVLDFSDSTIIPGLNDAHIHLAMTAGDALHLDLSHEAVGDVPTLLDTIAAEVGATSAGVWVKGSRYDDEKTGIVLRDELDRIAPDTPVLVNHVAGHWGVVNSAGLRFLGIEESSPDPGGGRYDRYSDGRLNGKLIERALMNVLMPATARGDRFIPGDTVEDLQLGAARTIAKWNAAGLTSICDALISPQDIGILSAVRADDALSLRIGMLLSIDHYDKAAELGVGSGFGDDRLKLIGVKAFLDGAIGGRTCLLSEPFTDPNYQGVQTSSTEELRANVERVHADGNRIGVHANGDAAIRLVLDAFEDVAARIPRPGLRHRIEHCSLIDDDILERMTRLGVIAVPFAGYPGYHGGALNSWYGEERMERMFAHRAFLDTGVTVAGSSDYPCGPYQPLFGLQSLVTRTGVDDGVTVGASQKVTAAEALSIFTLGSAEASGEESYKGRLAPGYLADFTVLGDNPLTIDPHGIADIDVRATYVGGDEVYAG</sequence>
<protein>
    <recommendedName>
        <fullName evidence="1">Amidohydrolase 3 domain-containing protein</fullName>
    </recommendedName>
</protein>